<evidence type="ECO:0000313" key="2">
    <source>
        <dbReference type="Proteomes" id="UP000822688"/>
    </source>
</evidence>
<dbReference type="Proteomes" id="UP000822688">
    <property type="component" value="Chromosome 5"/>
</dbReference>
<comment type="caution">
    <text evidence="1">The sequence shown here is derived from an EMBL/GenBank/DDBJ whole genome shotgun (WGS) entry which is preliminary data.</text>
</comment>
<dbReference type="EMBL" id="CM026425">
    <property type="protein sequence ID" value="KAG0575828.1"/>
    <property type="molecule type" value="Genomic_DNA"/>
</dbReference>
<name>A0A8T0HZU4_CERPU</name>
<accession>A0A8T0HZU4</accession>
<sequence>MPHKIVSHELAVRHVNGFLLRFLHLQRWILQHGCRNIPEFFHGRGLQNSTCQPYWL</sequence>
<protein>
    <submittedName>
        <fullName evidence="1">Uncharacterized protein</fullName>
    </submittedName>
</protein>
<reference evidence="1" key="1">
    <citation type="submission" date="2020-06" db="EMBL/GenBank/DDBJ databases">
        <title>WGS assembly of Ceratodon purpureus strain R40.</title>
        <authorList>
            <person name="Carey S.B."/>
            <person name="Jenkins J."/>
            <person name="Shu S."/>
            <person name="Lovell J.T."/>
            <person name="Sreedasyam A."/>
            <person name="Maumus F."/>
            <person name="Tiley G.P."/>
            <person name="Fernandez-Pozo N."/>
            <person name="Barry K."/>
            <person name="Chen C."/>
            <person name="Wang M."/>
            <person name="Lipzen A."/>
            <person name="Daum C."/>
            <person name="Saski C.A."/>
            <person name="Payton A.C."/>
            <person name="Mcbreen J.C."/>
            <person name="Conrad R.E."/>
            <person name="Kollar L.M."/>
            <person name="Olsson S."/>
            <person name="Huttunen S."/>
            <person name="Landis J.B."/>
            <person name="Wickett N.J."/>
            <person name="Johnson M.G."/>
            <person name="Rensing S.A."/>
            <person name="Grimwood J."/>
            <person name="Schmutz J."/>
            <person name="Mcdaniel S.F."/>
        </authorList>
    </citation>
    <scope>NUCLEOTIDE SEQUENCE</scope>
    <source>
        <strain evidence="1">R40</strain>
    </source>
</reference>
<keyword evidence="2" id="KW-1185">Reference proteome</keyword>
<proteinExistence type="predicted"/>
<evidence type="ECO:0000313" key="1">
    <source>
        <dbReference type="EMBL" id="KAG0575828.1"/>
    </source>
</evidence>
<gene>
    <name evidence="1" type="ORF">KC19_5G034000</name>
</gene>
<organism evidence="1 2">
    <name type="scientific">Ceratodon purpureus</name>
    <name type="common">Fire moss</name>
    <name type="synonym">Dicranum purpureum</name>
    <dbReference type="NCBI Taxonomy" id="3225"/>
    <lineage>
        <taxon>Eukaryota</taxon>
        <taxon>Viridiplantae</taxon>
        <taxon>Streptophyta</taxon>
        <taxon>Embryophyta</taxon>
        <taxon>Bryophyta</taxon>
        <taxon>Bryophytina</taxon>
        <taxon>Bryopsida</taxon>
        <taxon>Dicranidae</taxon>
        <taxon>Pseudoditrichales</taxon>
        <taxon>Ditrichaceae</taxon>
        <taxon>Ceratodon</taxon>
    </lineage>
</organism>
<dbReference type="AlphaFoldDB" id="A0A8T0HZU4"/>